<dbReference type="EMBL" id="CAJNOH010000877">
    <property type="protein sequence ID" value="CAF1141202.1"/>
    <property type="molecule type" value="Genomic_DNA"/>
</dbReference>
<dbReference type="Proteomes" id="UP000663854">
    <property type="component" value="Unassembled WGS sequence"/>
</dbReference>
<evidence type="ECO:0000313" key="2">
    <source>
        <dbReference type="EMBL" id="CAF1141202.1"/>
    </source>
</evidence>
<evidence type="ECO:0000313" key="5">
    <source>
        <dbReference type="Proteomes" id="UP000663870"/>
    </source>
</evidence>
<gene>
    <name evidence="3" type="ORF">JXQ802_LOCUS33177</name>
    <name evidence="2" type="ORF">PYM288_LOCUS21718</name>
</gene>
<dbReference type="InterPro" id="IPR001810">
    <property type="entry name" value="F-box_dom"/>
</dbReference>
<proteinExistence type="predicted"/>
<evidence type="ECO:0000313" key="3">
    <source>
        <dbReference type="EMBL" id="CAF1371519.1"/>
    </source>
</evidence>
<feature type="domain" description="F-box" evidence="1">
    <location>
        <begin position="5"/>
        <end position="53"/>
    </location>
</feature>
<organism evidence="2 4">
    <name type="scientific">Rotaria sordida</name>
    <dbReference type="NCBI Taxonomy" id="392033"/>
    <lineage>
        <taxon>Eukaryota</taxon>
        <taxon>Metazoa</taxon>
        <taxon>Spiralia</taxon>
        <taxon>Gnathifera</taxon>
        <taxon>Rotifera</taxon>
        <taxon>Eurotatoria</taxon>
        <taxon>Bdelloidea</taxon>
        <taxon>Philodinida</taxon>
        <taxon>Philodinidae</taxon>
        <taxon>Rotaria</taxon>
    </lineage>
</organism>
<dbReference type="Proteomes" id="UP000663870">
    <property type="component" value="Unassembled WGS sequence"/>
</dbReference>
<evidence type="ECO:0000259" key="1">
    <source>
        <dbReference type="PROSITE" id="PS50181"/>
    </source>
</evidence>
<dbReference type="PROSITE" id="PS50181">
    <property type="entry name" value="FBOX"/>
    <property type="match status" value="1"/>
</dbReference>
<accession>A0A814S4B9</accession>
<protein>
    <recommendedName>
        <fullName evidence="1">F-box domain-containing protein</fullName>
    </recommendedName>
</protein>
<dbReference type="EMBL" id="CAJNOL010001501">
    <property type="protein sequence ID" value="CAF1371519.1"/>
    <property type="molecule type" value="Genomic_DNA"/>
</dbReference>
<sequence length="496" mass="58730">MNQCNINLLDLPTEILLTIFKKLDNMDVLYSLFDINNQRLDNIIQENTFTNTLNFVLTTLTNDFLSISDPILDRFCTNILPKIHYNVKSLILNSLSMERILLVADYSNLCEIKIFNFNIQSPCRRLFQRQITDLILVFENYVNEISCKHYTTDSFPSLVLRNLPITTCYSSTLSKLCINVIYYDDLLDLLDGRLKQLHTLRVVIINQEYNSTNVYNINNLSDLKYFYLQYDCLTDTYNSQILPLLRRMSNIEVLNLHLTMDNQTTFIDGKHIYNEIIVHMSRLHTFNFCFCTFIPLDHLFKDDILQIFPSIIYQQVDCMIEYQDVDVKYHVFTLPFMFDYLPYIDNTFPNIIFNHVIRLVIEDEISLEHEFFMRIVRSFPLLKILHVINLMPQSPISNELDSNDNELYSTIIKFPYLTTLNLQYAYPDYIEQFLNDKKTHLPYLTKLTVGYYELKSVTRNFTNDRTRLNCMKVKQLNMSPKMSIHSEDFYAYSPSL</sequence>
<evidence type="ECO:0000313" key="4">
    <source>
        <dbReference type="Proteomes" id="UP000663854"/>
    </source>
</evidence>
<reference evidence="2" key="1">
    <citation type="submission" date="2021-02" db="EMBL/GenBank/DDBJ databases">
        <authorList>
            <person name="Nowell W R."/>
        </authorList>
    </citation>
    <scope>NUCLEOTIDE SEQUENCE</scope>
</reference>
<name>A0A814S4B9_9BILA</name>
<comment type="caution">
    <text evidence="2">The sequence shown here is derived from an EMBL/GenBank/DDBJ whole genome shotgun (WGS) entry which is preliminary data.</text>
</comment>
<dbReference type="AlphaFoldDB" id="A0A814S4B9"/>
<keyword evidence="5" id="KW-1185">Reference proteome</keyword>